<gene>
    <name evidence="1" type="ORF">BS638_10865</name>
</gene>
<dbReference type="Gene3D" id="3.90.105.50">
    <property type="match status" value="1"/>
</dbReference>
<dbReference type="NCBIfam" id="TIGR01764">
    <property type="entry name" value="excise"/>
    <property type="match status" value="1"/>
</dbReference>
<proteinExistence type="predicted"/>
<dbReference type="GO" id="GO:0003677">
    <property type="term" value="F:DNA binding"/>
    <property type="evidence" value="ECO:0007669"/>
    <property type="project" value="InterPro"/>
</dbReference>
<dbReference type="RefSeq" id="WP_003496913.1">
    <property type="nucleotide sequence ID" value="NZ_MRAE01000030.1"/>
</dbReference>
<evidence type="ECO:0000313" key="2">
    <source>
        <dbReference type="Proteomes" id="UP000190256"/>
    </source>
</evidence>
<dbReference type="OrthoDB" id="1913083at2"/>
<dbReference type="InterPro" id="IPR038148">
    <property type="entry name" value="Tn1545/Tn916_Xis"/>
</dbReference>
<protein>
    <submittedName>
        <fullName evidence="1">Excisionase</fullName>
    </submittedName>
</protein>
<accession>A0A1S9I237</accession>
<organism evidence="1 2">
    <name type="scientific">Clostridium tepidum</name>
    <dbReference type="NCBI Taxonomy" id="1962263"/>
    <lineage>
        <taxon>Bacteria</taxon>
        <taxon>Bacillati</taxon>
        <taxon>Bacillota</taxon>
        <taxon>Clostridia</taxon>
        <taxon>Eubacteriales</taxon>
        <taxon>Clostridiaceae</taxon>
        <taxon>Clostridium</taxon>
    </lineage>
</organism>
<comment type="caution">
    <text evidence="1">The sequence shown here is derived from an EMBL/GenBank/DDBJ whole genome shotgun (WGS) entry which is preliminary data.</text>
</comment>
<dbReference type="AlphaFoldDB" id="A0A1S9I237"/>
<dbReference type="EMBL" id="MRAE01000030">
    <property type="protein sequence ID" value="OOO64386.1"/>
    <property type="molecule type" value="Genomic_DNA"/>
</dbReference>
<dbReference type="InterPro" id="IPR010093">
    <property type="entry name" value="SinI_DNA-bd"/>
</dbReference>
<evidence type="ECO:0000313" key="1">
    <source>
        <dbReference type="EMBL" id="OOO64386.1"/>
    </source>
</evidence>
<name>A0A1S9I237_9CLOT</name>
<reference evidence="1 2" key="1">
    <citation type="submission" date="2016-12" db="EMBL/GenBank/DDBJ databases">
        <title>Clostridium tepidum sp. nov., a close relative of Clostridium sporogenes and Clostridium botulinum Group I.</title>
        <authorList>
            <person name="Dobritsa A.P."/>
            <person name="Kutumbaka K.K."/>
            <person name="Werner K."/>
            <person name="Wiedmann M."/>
            <person name="Asmus A."/>
            <person name="Samadpour M."/>
        </authorList>
    </citation>
    <scope>NUCLEOTIDE SEQUENCE [LARGE SCALE GENOMIC DNA]</scope>
    <source>
        <strain evidence="1 2">IEH 97212</strain>
    </source>
</reference>
<sequence>MEEKILDITKGLTNIELKDIIKEAIQEAIRNKKERKATLTIDECVEYSGIGRDKILQLAHGDNNFPSFKVGKKFLINKELLDSWLEDISKEKKAI</sequence>
<dbReference type="Proteomes" id="UP000190256">
    <property type="component" value="Unassembled WGS sequence"/>
</dbReference>